<evidence type="ECO:0000313" key="10">
    <source>
        <dbReference type="Proteomes" id="UP000486903"/>
    </source>
</evidence>
<dbReference type="SUPFAM" id="SSF53649">
    <property type="entry name" value="Alkaline phosphatase-like"/>
    <property type="match status" value="1"/>
</dbReference>
<proteinExistence type="inferred from homology"/>
<dbReference type="PANTHER" id="PTHR47371:SF3">
    <property type="entry name" value="PHOSPHOGLYCEROL TRANSFERASE I"/>
    <property type="match status" value="1"/>
</dbReference>
<comment type="caution">
    <text evidence="9">The sequence shown here is derived from an EMBL/GenBank/DDBJ whole genome shotgun (WGS) entry which is preliminary data.</text>
</comment>
<organism evidence="9 10">
    <name type="scientific">Clostridium botulinum</name>
    <dbReference type="NCBI Taxonomy" id="1491"/>
    <lineage>
        <taxon>Bacteria</taxon>
        <taxon>Bacillati</taxon>
        <taxon>Bacillota</taxon>
        <taxon>Clostridia</taxon>
        <taxon>Eubacteriales</taxon>
        <taxon>Clostridiaceae</taxon>
        <taxon>Clostridium</taxon>
    </lineage>
</organism>
<dbReference type="CDD" id="cd16015">
    <property type="entry name" value="LTA_synthase"/>
    <property type="match status" value="1"/>
</dbReference>
<dbReference type="PIRSF" id="PIRSF005091">
    <property type="entry name" value="Mmb_sulf_HI1246"/>
    <property type="match status" value="1"/>
</dbReference>
<dbReference type="Gene3D" id="3.30.1120.170">
    <property type="match status" value="1"/>
</dbReference>
<dbReference type="Gene3D" id="3.40.720.10">
    <property type="entry name" value="Alkaline Phosphatase, subunit A"/>
    <property type="match status" value="1"/>
</dbReference>
<name>A0A6B4JQQ9_CLOBO</name>
<gene>
    <name evidence="9" type="ORF">FDG31_10810</name>
</gene>
<evidence type="ECO:0000256" key="3">
    <source>
        <dbReference type="ARBA" id="ARBA00009983"/>
    </source>
</evidence>
<keyword evidence="6" id="KW-1133">Transmembrane helix</keyword>
<accession>A0A6B4JQQ9</accession>
<dbReference type="RefSeq" id="WP_003370723.1">
    <property type="nucleotide sequence ID" value="NZ_JACBBA010000001.1"/>
</dbReference>
<dbReference type="InterPro" id="IPR050448">
    <property type="entry name" value="OpgB/LTA_synthase_biosynth"/>
</dbReference>
<sequence length="605" mass="70042">MIKLTHRKLSFDKVSILRFFTIISMLIKSVIFIAILNIDTTDRILKKNISFKFAIVYLAFILLVYSFGYLFSKHRQNIFYIVLNSLYTLLLIADLSYFRANRDLLGLKNILFENTFNPLQNSIINIKPIDFIFIIDVVLLLAWLIKSKVENNNKRSFKKFFSTIIISIFMIIGSCICIDALQLGEFGDSIILNQWTTLMEVKAPGPLGYHIVEGTRSINKYFNDKPSMEDKKEIEDWLSFNKENIEDNEYKGLLKGKNVIFLQIESLENFVINQKTNGKEITPFLNKLASEGLYFNNFYEQNNAGNSIDCDFMVNTSIYPLGNKITALNYGENIYPNSLPRILESDGYFTISSHAELPNDFNWTELHKNSFGANELWTINDYIYEESVGYGLSDRSFLSQTADKLKNIKQPFFIQLPTLSNHGPFDLDEKYRQLNLPDEVNDSYLGGYFESVLYTDNQLEMFYNKLNESGLLDDTVLVIYGDHTGVHKYYNEDIIDIDYENNWWDEVDHKIPLIIYSKDMKHKIVNKTGGQTDILPTICYLLGVDDNLYRDSTMGRILVNTNRNAITIKGNHIVGNVRTSDEENHISKAYEIGEKIIKTNYFNHK</sequence>
<evidence type="ECO:0000256" key="6">
    <source>
        <dbReference type="ARBA" id="ARBA00022989"/>
    </source>
</evidence>
<dbReference type="EMBL" id="SXFB01000007">
    <property type="protein sequence ID" value="NFV26650.1"/>
    <property type="molecule type" value="Genomic_DNA"/>
</dbReference>
<protein>
    <submittedName>
        <fullName evidence="9">LTA synthase family protein</fullName>
    </submittedName>
</protein>
<dbReference type="InterPro" id="IPR012160">
    <property type="entry name" value="LtaS-like"/>
</dbReference>
<evidence type="ECO:0000256" key="1">
    <source>
        <dbReference type="ARBA" id="ARBA00004651"/>
    </source>
</evidence>
<dbReference type="Proteomes" id="UP000486903">
    <property type="component" value="Unassembled WGS sequence"/>
</dbReference>
<feature type="domain" description="Sulfatase N-terminal" evidence="8">
    <location>
        <begin position="257"/>
        <end position="544"/>
    </location>
</feature>
<evidence type="ECO:0000259" key="8">
    <source>
        <dbReference type="Pfam" id="PF00884"/>
    </source>
</evidence>
<dbReference type="InterPro" id="IPR017850">
    <property type="entry name" value="Alkaline_phosphatase_core_sf"/>
</dbReference>
<evidence type="ECO:0000256" key="7">
    <source>
        <dbReference type="ARBA" id="ARBA00023136"/>
    </source>
</evidence>
<comment type="pathway">
    <text evidence="2">Cell wall biogenesis; lipoteichoic acid biosynthesis.</text>
</comment>
<keyword evidence="5" id="KW-0812">Transmembrane</keyword>
<reference evidence="9 10" key="1">
    <citation type="submission" date="2019-04" db="EMBL/GenBank/DDBJ databases">
        <title>Genome sequencing of Clostridium botulinum Groups I-IV and Clostridium butyricum.</title>
        <authorList>
            <person name="Brunt J."/>
            <person name="Van Vliet A.H.M."/>
            <person name="Stringer S.C."/>
            <person name="Carter A.T."/>
            <person name="Peck M.W."/>
        </authorList>
    </citation>
    <scope>NUCLEOTIDE SEQUENCE [LARGE SCALE GENOMIC DNA]</scope>
    <source>
        <strain evidence="9 10">BL81</strain>
    </source>
</reference>
<comment type="similarity">
    <text evidence="3">Belongs to the LTA synthase family.</text>
</comment>
<evidence type="ECO:0000256" key="4">
    <source>
        <dbReference type="ARBA" id="ARBA00022475"/>
    </source>
</evidence>
<dbReference type="Pfam" id="PF00884">
    <property type="entry name" value="Sulfatase"/>
    <property type="match status" value="1"/>
</dbReference>
<keyword evidence="7" id="KW-0472">Membrane</keyword>
<dbReference type="PANTHER" id="PTHR47371">
    <property type="entry name" value="LIPOTEICHOIC ACID SYNTHASE"/>
    <property type="match status" value="1"/>
</dbReference>
<evidence type="ECO:0000313" key="9">
    <source>
        <dbReference type="EMBL" id="NFV26650.1"/>
    </source>
</evidence>
<dbReference type="AlphaFoldDB" id="A0A6B4JQQ9"/>
<keyword evidence="4" id="KW-1003">Cell membrane</keyword>
<evidence type="ECO:0000256" key="2">
    <source>
        <dbReference type="ARBA" id="ARBA00004936"/>
    </source>
</evidence>
<evidence type="ECO:0000256" key="5">
    <source>
        <dbReference type="ARBA" id="ARBA00022692"/>
    </source>
</evidence>
<comment type="subcellular location">
    <subcellularLocation>
        <location evidence="1">Cell membrane</location>
        <topology evidence="1">Multi-pass membrane protein</topology>
    </subcellularLocation>
</comment>
<dbReference type="InterPro" id="IPR000917">
    <property type="entry name" value="Sulfatase_N"/>
</dbReference>
<dbReference type="GO" id="GO:0005886">
    <property type="term" value="C:plasma membrane"/>
    <property type="evidence" value="ECO:0007669"/>
    <property type="project" value="UniProtKB-SubCell"/>
</dbReference>